<dbReference type="GeneTree" id="ENSGT00910000147648"/>
<reference evidence="1" key="1">
    <citation type="submission" date="2025-08" db="UniProtKB">
        <authorList>
            <consortium name="Ensembl"/>
        </authorList>
    </citation>
    <scope>IDENTIFICATION</scope>
</reference>
<dbReference type="Proteomes" id="UP000233140">
    <property type="component" value="Unassembled WGS sequence"/>
</dbReference>
<organism evidence="1 2">
    <name type="scientific">Mandrillus leucophaeus</name>
    <name type="common">Drill</name>
    <name type="synonym">Papio leucophaeus</name>
    <dbReference type="NCBI Taxonomy" id="9568"/>
    <lineage>
        <taxon>Eukaryota</taxon>
        <taxon>Metazoa</taxon>
        <taxon>Chordata</taxon>
        <taxon>Craniata</taxon>
        <taxon>Vertebrata</taxon>
        <taxon>Euteleostomi</taxon>
        <taxon>Mammalia</taxon>
        <taxon>Eutheria</taxon>
        <taxon>Euarchontoglires</taxon>
        <taxon>Primates</taxon>
        <taxon>Haplorrhini</taxon>
        <taxon>Catarrhini</taxon>
        <taxon>Cercopithecidae</taxon>
        <taxon>Cercopithecinae</taxon>
        <taxon>Mandrillus</taxon>
    </lineage>
</organism>
<proteinExistence type="predicted"/>
<reference evidence="1" key="2">
    <citation type="submission" date="2025-09" db="UniProtKB">
        <authorList>
            <consortium name="Ensembl"/>
        </authorList>
    </citation>
    <scope>IDENTIFICATION</scope>
</reference>
<evidence type="ECO:0000313" key="2">
    <source>
        <dbReference type="Proteomes" id="UP000233140"/>
    </source>
</evidence>
<dbReference type="Ensembl" id="ENSMLET00000002334.1">
    <property type="protein sequence ID" value="ENSMLEP00000000632.1"/>
    <property type="gene ID" value="ENSMLEG00000002112.1"/>
</dbReference>
<name>A0A2K5XBE6_MANLE</name>
<sequence length="115" mass="13196">MQIWESIILSLFPTPRLKIDPSNNDAIFLAPPEFYILTRYSAVVLILVMRIECVFSSCNYLLQATKMDFELVQRCQHLLIFRLFVCTGDSSLNPFLNLYKIASPTHSGHIPEMGK</sequence>
<protein>
    <submittedName>
        <fullName evidence="1">Uncharacterized protein</fullName>
    </submittedName>
</protein>
<dbReference type="OMA" id="THSGHIP"/>
<keyword evidence="2" id="KW-1185">Reference proteome</keyword>
<accession>A0A2K5XBE6</accession>
<evidence type="ECO:0000313" key="1">
    <source>
        <dbReference type="Ensembl" id="ENSMLEP00000000632.1"/>
    </source>
</evidence>
<dbReference type="AlphaFoldDB" id="A0A2K5XBE6"/>